<dbReference type="AlphaFoldDB" id="A0A450V0M1"/>
<dbReference type="GO" id="GO:0019171">
    <property type="term" value="F:(3R)-hydroxyacyl-[acyl-carrier-protein] dehydratase activity"/>
    <property type="evidence" value="ECO:0007669"/>
    <property type="project" value="TreeGrafter"/>
</dbReference>
<evidence type="ECO:0000313" key="2">
    <source>
        <dbReference type="EMBL" id="VFJ90554.1"/>
    </source>
</evidence>
<organism evidence="4">
    <name type="scientific">Candidatus Kentrum eta</name>
    <dbReference type="NCBI Taxonomy" id="2126337"/>
    <lineage>
        <taxon>Bacteria</taxon>
        <taxon>Pseudomonadati</taxon>
        <taxon>Pseudomonadota</taxon>
        <taxon>Gammaproteobacteria</taxon>
        <taxon>Candidatus Kentrum</taxon>
    </lineage>
</organism>
<dbReference type="InterPro" id="IPR029069">
    <property type="entry name" value="HotDog_dom_sf"/>
</dbReference>
<protein>
    <submittedName>
        <fullName evidence="4">3-hydroxybutyryl-CoA dehydratase</fullName>
    </submittedName>
</protein>
<accession>A0A450V0M1</accession>
<dbReference type="EMBL" id="CAADFG010000022">
    <property type="protein sequence ID" value="VFJ90554.1"/>
    <property type="molecule type" value="Genomic_DNA"/>
</dbReference>
<dbReference type="PANTHER" id="PTHR43437">
    <property type="entry name" value="HYDROXYACYL-THIOESTER DEHYDRATASE TYPE 2, MITOCHONDRIAL-RELATED"/>
    <property type="match status" value="1"/>
</dbReference>
<name>A0A450V0M1_9GAMM</name>
<evidence type="ECO:0000313" key="4">
    <source>
        <dbReference type="EMBL" id="VFJ98333.1"/>
    </source>
</evidence>
<sequence>MSKFDELDGFNELHGYWLEDLTVGQTAVSSRTITEAAVELFGGISGDLNPTHFSDDFASKERFGKRIVHGMLTMSHITGTLAAKLPGPGCLYMSQSVKFIAPVNIGDTVTTVIKITDINPKGKVTLKTDQFVGDTQCVDGEALLWVPARPKSKG</sequence>
<dbReference type="InterPro" id="IPR050965">
    <property type="entry name" value="UPF0336/Enoyl-CoA_hydratase"/>
</dbReference>
<feature type="domain" description="MaoC-like" evidence="1">
    <location>
        <begin position="28"/>
        <end position="124"/>
    </location>
</feature>
<reference evidence="4" key="1">
    <citation type="submission" date="2019-02" db="EMBL/GenBank/DDBJ databases">
        <authorList>
            <person name="Gruber-Vodicka R. H."/>
            <person name="Seah K. B. B."/>
        </authorList>
    </citation>
    <scope>NUCLEOTIDE SEQUENCE</scope>
    <source>
        <strain evidence="4">BECK_SA2B12</strain>
        <strain evidence="2">BECK_SA2B15</strain>
        <strain evidence="3">BECK_SA2B20</strain>
    </source>
</reference>
<dbReference type="GO" id="GO:0006633">
    <property type="term" value="P:fatty acid biosynthetic process"/>
    <property type="evidence" value="ECO:0007669"/>
    <property type="project" value="TreeGrafter"/>
</dbReference>
<evidence type="ECO:0000313" key="3">
    <source>
        <dbReference type="EMBL" id="VFJ91694.1"/>
    </source>
</evidence>
<dbReference type="EMBL" id="CAADFI010000020">
    <property type="protein sequence ID" value="VFJ91694.1"/>
    <property type="molecule type" value="Genomic_DNA"/>
</dbReference>
<dbReference type="SUPFAM" id="SSF54637">
    <property type="entry name" value="Thioesterase/thiol ester dehydrase-isomerase"/>
    <property type="match status" value="1"/>
</dbReference>
<dbReference type="CDD" id="cd03449">
    <property type="entry name" value="R_hydratase"/>
    <property type="match status" value="1"/>
</dbReference>
<dbReference type="InterPro" id="IPR002539">
    <property type="entry name" value="MaoC-like_dom"/>
</dbReference>
<gene>
    <name evidence="2" type="ORF">BECKH772A_GA0070896_1002219</name>
    <name evidence="3" type="ORF">BECKH772B_GA0070898_1002019</name>
    <name evidence="4" type="ORF">BECKH772C_GA0070978_1002019</name>
</gene>
<dbReference type="EMBL" id="CAADFJ010000020">
    <property type="protein sequence ID" value="VFJ98333.1"/>
    <property type="molecule type" value="Genomic_DNA"/>
</dbReference>
<dbReference type="Pfam" id="PF01575">
    <property type="entry name" value="MaoC_dehydratas"/>
    <property type="match status" value="1"/>
</dbReference>
<proteinExistence type="predicted"/>
<dbReference type="PANTHER" id="PTHR43437:SF3">
    <property type="entry name" value="HYDROXYACYL-THIOESTER DEHYDRATASE TYPE 2, MITOCHONDRIAL"/>
    <property type="match status" value="1"/>
</dbReference>
<dbReference type="Gene3D" id="3.10.129.10">
    <property type="entry name" value="Hotdog Thioesterase"/>
    <property type="match status" value="1"/>
</dbReference>
<evidence type="ECO:0000259" key="1">
    <source>
        <dbReference type="Pfam" id="PF01575"/>
    </source>
</evidence>